<accession>A0A9P4YQR5</accession>
<keyword evidence="1" id="KW-0732">Signal</keyword>
<dbReference type="GeneID" id="55969807"/>
<gene>
    <name evidence="2" type="ORF">GMORB2_3579</name>
</gene>
<evidence type="ECO:0000313" key="3">
    <source>
        <dbReference type="Proteomes" id="UP000749293"/>
    </source>
</evidence>
<evidence type="ECO:0000313" key="2">
    <source>
        <dbReference type="EMBL" id="KAF4119891.1"/>
    </source>
</evidence>
<proteinExistence type="predicted"/>
<sequence length="105" mass="10616">MKFSVSLSTLVMAVAASAAKCPAPGETNNLGYGCNPAHTYPDGQTCQLVDGCNILEQAAKVAAAAACPALGETNDLGYGCNPAHTYPDGQVCQLIDGCNVIPPSS</sequence>
<protein>
    <submittedName>
        <fullName evidence="2">Uncharacterized protein</fullName>
    </submittedName>
</protein>
<dbReference type="AlphaFoldDB" id="A0A9P4YQR5"/>
<dbReference type="EMBL" id="JAANYQ010000020">
    <property type="protein sequence ID" value="KAF4119891.1"/>
    <property type="molecule type" value="Genomic_DNA"/>
</dbReference>
<organism evidence="2 3">
    <name type="scientific">Geosmithia morbida</name>
    <dbReference type="NCBI Taxonomy" id="1094350"/>
    <lineage>
        <taxon>Eukaryota</taxon>
        <taxon>Fungi</taxon>
        <taxon>Dikarya</taxon>
        <taxon>Ascomycota</taxon>
        <taxon>Pezizomycotina</taxon>
        <taxon>Sordariomycetes</taxon>
        <taxon>Hypocreomycetidae</taxon>
        <taxon>Hypocreales</taxon>
        <taxon>Bionectriaceae</taxon>
        <taxon>Geosmithia</taxon>
    </lineage>
</organism>
<keyword evidence="3" id="KW-1185">Reference proteome</keyword>
<feature type="chain" id="PRO_5040158889" evidence="1">
    <location>
        <begin position="19"/>
        <end position="105"/>
    </location>
</feature>
<comment type="caution">
    <text evidence="2">The sequence shown here is derived from an EMBL/GenBank/DDBJ whole genome shotgun (WGS) entry which is preliminary data.</text>
</comment>
<feature type="signal peptide" evidence="1">
    <location>
        <begin position="1"/>
        <end position="18"/>
    </location>
</feature>
<dbReference type="Proteomes" id="UP000749293">
    <property type="component" value="Unassembled WGS sequence"/>
</dbReference>
<dbReference type="OrthoDB" id="3836772at2759"/>
<name>A0A9P4YQR5_9HYPO</name>
<evidence type="ECO:0000256" key="1">
    <source>
        <dbReference type="SAM" id="SignalP"/>
    </source>
</evidence>
<dbReference type="RefSeq" id="XP_035318543.1">
    <property type="nucleotide sequence ID" value="XM_035465555.1"/>
</dbReference>
<reference evidence="2" key="1">
    <citation type="submission" date="2020-03" db="EMBL/GenBank/DDBJ databases">
        <title>Site-based positive gene gene selection in Geosmithia morbida across the United States reveals a broad range of putative effectors and factors for local host and environmental adapation.</title>
        <authorList>
            <person name="Onufrak A."/>
            <person name="Murdoch R.W."/>
            <person name="Gazis R."/>
            <person name="Huff M."/>
            <person name="Staton M."/>
            <person name="Klingeman W."/>
            <person name="Hadziabdic D."/>
        </authorList>
    </citation>
    <scope>NUCLEOTIDE SEQUENCE</scope>
    <source>
        <strain evidence="2">1262</strain>
    </source>
</reference>